<protein>
    <submittedName>
        <fullName evidence="1">CoA transferase</fullName>
    </submittedName>
</protein>
<evidence type="ECO:0000313" key="1">
    <source>
        <dbReference type="EMBL" id="MBF4161110.1"/>
    </source>
</evidence>
<name>A0A930UXY3_9ACTN</name>
<dbReference type="InterPro" id="IPR044855">
    <property type="entry name" value="CoA-Trfase_III_dom3_sf"/>
</dbReference>
<dbReference type="PANTHER" id="PTHR48228">
    <property type="entry name" value="SUCCINYL-COA--D-CITRAMALATE COA-TRANSFERASE"/>
    <property type="match status" value="1"/>
</dbReference>
<comment type="caution">
    <text evidence="1">The sequence shown here is derived from an EMBL/GenBank/DDBJ whole genome shotgun (WGS) entry which is preliminary data.</text>
</comment>
<dbReference type="Proteomes" id="UP000656804">
    <property type="component" value="Unassembled WGS sequence"/>
</dbReference>
<dbReference type="InterPro" id="IPR023606">
    <property type="entry name" value="CoA-Trfase_III_dom_1_sf"/>
</dbReference>
<dbReference type="SUPFAM" id="SSF89796">
    <property type="entry name" value="CoA-transferase family III (CaiB/BaiF)"/>
    <property type="match status" value="1"/>
</dbReference>
<dbReference type="RefSeq" id="WP_194502372.1">
    <property type="nucleotide sequence ID" value="NZ_JADIVZ010000002.1"/>
</dbReference>
<dbReference type="Gene3D" id="3.30.1540.10">
    <property type="entry name" value="formyl-coa transferase, domain 3"/>
    <property type="match status" value="1"/>
</dbReference>
<organism evidence="1 2">
    <name type="scientific">Nocardioides acrostichi</name>
    <dbReference type="NCBI Taxonomy" id="2784339"/>
    <lineage>
        <taxon>Bacteria</taxon>
        <taxon>Bacillati</taxon>
        <taxon>Actinomycetota</taxon>
        <taxon>Actinomycetes</taxon>
        <taxon>Propionibacteriales</taxon>
        <taxon>Nocardioidaceae</taxon>
        <taxon>Nocardioides</taxon>
    </lineage>
</organism>
<proteinExistence type="predicted"/>
<dbReference type="InterPro" id="IPR003673">
    <property type="entry name" value="CoA-Trfase_fam_III"/>
</dbReference>
<evidence type="ECO:0000313" key="2">
    <source>
        <dbReference type="Proteomes" id="UP000656804"/>
    </source>
</evidence>
<keyword evidence="2" id="KW-1185">Reference proteome</keyword>
<dbReference type="AlphaFoldDB" id="A0A930UXY3"/>
<dbReference type="GO" id="GO:0016740">
    <property type="term" value="F:transferase activity"/>
    <property type="evidence" value="ECO:0007669"/>
    <property type="project" value="UniProtKB-KW"/>
</dbReference>
<dbReference type="PANTHER" id="PTHR48228:SF5">
    <property type="entry name" value="ALPHA-METHYLACYL-COA RACEMASE"/>
    <property type="match status" value="1"/>
</dbReference>
<sequence>MSIELGQKTGPLRGIKVVEIAGIGPGPHACMLLADLGADVIRVERPGGQMLAGGAHNLLNRGRPSVALNLKDAAAVRVVLDLVEDADVLVEGMRPGVAERLGLGPEECHAVNPRLVYGRMTGWGQTGPFATAAGHDMNYIAITGTLFGLGQDPARPHFPSNLVGDFGGGSTYLVMGILAALLEARTSGEGQVVDAAIVDGTASLNAMTSAFVAGGQFKEERAVNLLDGGAPFYDIYATSDGRHMSVGSLEPQFFAELVRLLGVEGACPGQFETERWPEMKRLFADTFAAKTQAEWIEVFEGTDACVAGIVTLTEAQHHPHMAAREVFVERDGIVQPNPAPRFSRTAATLTTAPPRQPGEHTRDALVAWGIDDVEGLLERGVAVQPDEPAE</sequence>
<dbReference type="EMBL" id="JADIVZ010000002">
    <property type="protein sequence ID" value="MBF4161110.1"/>
    <property type="molecule type" value="Genomic_DNA"/>
</dbReference>
<dbReference type="Gene3D" id="3.40.50.10540">
    <property type="entry name" value="Crotonobetainyl-coa:carnitine coa-transferase, domain 1"/>
    <property type="match status" value="1"/>
</dbReference>
<dbReference type="Pfam" id="PF02515">
    <property type="entry name" value="CoA_transf_3"/>
    <property type="match status" value="1"/>
</dbReference>
<keyword evidence="1" id="KW-0808">Transferase</keyword>
<reference evidence="1" key="1">
    <citation type="submission" date="2020-11" db="EMBL/GenBank/DDBJ databases">
        <title>Nocardioides sp. CBS4Y-1, whole genome shotgun sequence.</title>
        <authorList>
            <person name="Tuo L."/>
        </authorList>
    </citation>
    <scope>NUCLEOTIDE SEQUENCE</scope>
    <source>
        <strain evidence="1">CBS4Y-1</strain>
    </source>
</reference>
<gene>
    <name evidence="1" type="ORF">ISG29_05360</name>
</gene>
<dbReference type="InterPro" id="IPR050509">
    <property type="entry name" value="CoA-transferase_III"/>
</dbReference>
<accession>A0A930UXY3</accession>
<dbReference type="Gene3D" id="3.30.60.110">
    <property type="match status" value="1"/>
</dbReference>